<reference evidence="9" key="1">
    <citation type="journal article" date="2020" name="Stud. Mycol.">
        <title>101 Dothideomycetes genomes: a test case for predicting lifestyles and emergence of pathogens.</title>
        <authorList>
            <person name="Haridas S."/>
            <person name="Albert R."/>
            <person name="Binder M."/>
            <person name="Bloem J."/>
            <person name="Labutti K."/>
            <person name="Salamov A."/>
            <person name="Andreopoulos B."/>
            <person name="Baker S."/>
            <person name="Barry K."/>
            <person name="Bills G."/>
            <person name="Bluhm B."/>
            <person name="Cannon C."/>
            <person name="Castanera R."/>
            <person name="Culley D."/>
            <person name="Daum C."/>
            <person name="Ezra D."/>
            <person name="Gonzalez J."/>
            <person name="Henrissat B."/>
            <person name="Kuo A."/>
            <person name="Liang C."/>
            <person name="Lipzen A."/>
            <person name="Lutzoni F."/>
            <person name="Magnuson J."/>
            <person name="Mondo S."/>
            <person name="Nolan M."/>
            <person name="Ohm R."/>
            <person name="Pangilinan J."/>
            <person name="Park H.-J."/>
            <person name="Ramirez L."/>
            <person name="Alfaro M."/>
            <person name="Sun H."/>
            <person name="Tritt A."/>
            <person name="Yoshinaga Y."/>
            <person name="Zwiers L.-H."/>
            <person name="Turgeon B."/>
            <person name="Goodwin S."/>
            <person name="Spatafora J."/>
            <person name="Crous P."/>
            <person name="Grigoriev I."/>
        </authorList>
    </citation>
    <scope>NUCLEOTIDE SEQUENCE</scope>
    <source>
        <strain evidence="9">CBS 113979</strain>
    </source>
</reference>
<protein>
    <recommendedName>
        <fullName evidence="6">Large ribosomal subunit protein uL29m</fullName>
    </recommendedName>
    <alternativeName>
        <fullName evidence="7">54S ribosomal protein L4, mitochondrial</fullName>
    </alternativeName>
</protein>
<proteinExistence type="inferred from homology"/>
<evidence type="ECO:0000256" key="7">
    <source>
        <dbReference type="ARBA" id="ARBA00035399"/>
    </source>
</evidence>
<evidence type="ECO:0000256" key="8">
    <source>
        <dbReference type="SAM" id="MobiDB-lite"/>
    </source>
</evidence>
<dbReference type="AlphaFoldDB" id="A0A6G1H2H7"/>
<evidence type="ECO:0000256" key="6">
    <source>
        <dbReference type="ARBA" id="ARBA00035289"/>
    </source>
</evidence>
<dbReference type="EMBL" id="ML977152">
    <property type="protein sequence ID" value="KAF1987411.1"/>
    <property type="molecule type" value="Genomic_DNA"/>
</dbReference>
<dbReference type="Pfam" id="PF06984">
    <property type="entry name" value="MRP-L47"/>
    <property type="match status" value="1"/>
</dbReference>
<organism evidence="9 10">
    <name type="scientific">Aulographum hederae CBS 113979</name>
    <dbReference type="NCBI Taxonomy" id="1176131"/>
    <lineage>
        <taxon>Eukaryota</taxon>
        <taxon>Fungi</taxon>
        <taxon>Dikarya</taxon>
        <taxon>Ascomycota</taxon>
        <taxon>Pezizomycotina</taxon>
        <taxon>Dothideomycetes</taxon>
        <taxon>Pleosporomycetidae</taxon>
        <taxon>Aulographales</taxon>
        <taxon>Aulographaceae</taxon>
    </lineage>
</organism>
<gene>
    <name evidence="9" type="ORF">K402DRAFT_353595</name>
</gene>
<feature type="region of interest" description="Disordered" evidence="8">
    <location>
        <begin position="49"/>
        <end position="101"/>
    </location>
</feature>
<keyword evidence="10" id="KW-1185">Reference proteome</keyword>
<comment type="subcellular location">
    <subcellularLocation>
        <location evidence="1">Mitochondrion</location>
    </subcellularLocation>
</comment>
<name>A0A6G1H2H7_9PEZI</name>
<dbReference type="InterPro" id="IPR038340">
    <property type="entry name" value="MRP-L47_sf"/>
</dbReference>
<evidence type="ECO:0000256" key="3">
    <source>
        <dbReference type="ARBA" id="ARBA00022980"/>
    </source>
</evidence>
<feature type="compositionally biased region" description="Basic residues" evidence="8">
    <location>
        <begin position="52"/>
        <end position="61"/>
    </location>
</feature>
<feature type="compositionally biased region" description="Acidic residues" evidence="8">
    <location>
        <begin position="228"/>
        <end position="239"/>
    </location>
</feature>
<evidence type="ECO:0000256" key="2">
    <source>
        <dbReference type="ARBA" id="ARBA00009254"/>
    </source>
</evidence>
<dbReference type="Gene3D" id="6.10.330.20">
    <property type="match status" value="1"/>
</dbReference>
<feature type="region of interest" description="Disordered" evidence="8">
    <location>
        <begin position="213"/>
        <end position="287"/>
    </location>
</feature>
<dbReference type="GO" id="GO:0003735">
    <property type="term" value="F:structural constituent of ribosome"/>
    <property type="evidence" value="ECO:0007669"/>
    <property type="project" value="InterPro"/>
</dbReference>
<dbReference type="GO" id="GO:0005762">
    <property type="term" value="C:mitochondrial large ribosomal subunit"/>
    <property type="evidence" value="ECO:0007669"/>
    <property type="project" value="TreeGrafter"/>
</dbReference>
<dbReference type="Proteomes" id="UP000800041">
    <property type="component" value="Unassembled WGS sequence"/>
</dbReference>
<comment type="similarity">
    <text evidence="2">Belongs to the universal ribosomal protein uL29 family.</text>
</comment>
<dbReference type="InterPro" id="IPR010729">
    <property type="entry name" value="Ribosomal_uL29_mit"/>
</dbReference>
<dbReference type="GO" id="GO:0032543">
    <property type="term" value="P:mitochondrial translation"/>
    <property type="evidence" value="ECO:0007669"/>
    <property type="project" value="TreeGrafter"/>
</dbReference>
<sequence>MSIPGTSRALGMRTFISVPEACLGPLRRPPSILHAPRTAAAFTTSAPCMKGRDKKMKKKRDYNHERGNSAIHSSGLRRRQTLEVRDKPIPVPTKPEERSKPAIDDTHGLWGFFNKEKRILALPEEDGAHGRAWYVAELRNKSWEDMHSLWWVCLKELNRLSTEKRIRGQLKAGYGDYEADERAKTVKSTMKAIRHTLIERWHAWNDAKKLAKTDPEVDFSKRPAYQPVEDEDQLVEEEGKEPKAEITASRPGPLVDGKADAEHRVPTTLSPETIPGGKPTTQQPQAF</sequence>
<feature type="compositionally biased region" description="Basic and acidic residues" evidence="8">
    <location>
        <begin position="80"/>
        <end position="101"/>
    </location>
</feature>
<accession>A0A6G1H2H7</accession>
<evidence type="ECO:0000256" key="1">
    <source>
        <dbReference type="ARBA" id="ARBA00004173"/>
    </source>
</evidence>
<dbReference type="PANTHER" id="PTHR21183:SF18">
    <property type="entry name" value="LARGE RIBOSOMAL SUBUNIT PROTEIN UL29M"/>
    <property type="match status" value="1"/>
</dbReference>
<evidence type="ECO:0000256" key="5">
    <source>
        <dbReference type="ARBA" id="ARBA00023274"/>
    </source>
</evidence>
<keyword evidence="4" id="KW-0496">Mitochondrion</keyword>
<evidence type="ECO:0000256" key="4">
    <source>
        <dbReference type="ARBA" id="ARBA00023128"/>
    </source>
</evidence>
<keyword evidence="5" id="KW-0687">Ribonucleoprotein</keyword>
<evidence type="ECO:0000313" key="10">
    <source>
        <dbReference type="Proteomes" id="UP000800041"/>
    </source>
</evidence>
<evidence type="ECO:0000313" key="9">
    <source>
        <dbReference type="EMBL" id="KAF1987411.1"/>
    </source>
</evidence>
<keyword evidence="3" id="KW-0689">Ribosomal protein</keyword>
<dbReference type="OrthoDB" id="270763at2759"/>
<dbReference type="PANTHER" id="PTHR21183">
    <property type="entry name" value="RIBOSOMAL PROTEIN L47, MITOCHONDRIAL-RELATED"/>
    <property type="match status" value="1"/>
</dbReference>